<name>A0A915MIP7_MELJA</name>
<dbReference type="GO" id="GO:0005643">
    <property type="term" value="C:nuclear pore"/>
    <property type="evidence" value="ECO:0007669"/>
    <property type="project" value="TreeGrafter"/>
</dbReference>
<proteinExistence type="predicted"/>
<evidence type="ECO:0000313" key="3">
    <source>
        <dbReference type="WBParaSite" id="scaffold37126_cov431.g23276"/>
    </source>
</evidence>
<dbReference type="WBParaSite" id="scaffold37126_cov431.g23276">
    <property type="protein sequence ID" value="scaffold37126_cov431.g23276"/>
    <property type="gene ID" value="scaffold37126_cov431.g23276"/>
</dbReference>
<dbReference type="GO" id="GO:0006406">
    <property type="term" value="P:mRNA export from nucleus"/>
    <property type="evidence" value="ECO:0007669"/>
    <property type="project" value="TreeGrafter"/>
</dbReference>
<evidence type="ECO:0000256" key="1">
    <source>
        <dbReference type="SAM" id="Coils"/>
    </source>
</evidence>
<keyword evidence="1" id="KW-0175">Coiled coil</keyword>
<organism evidence="2 3">
    <name type="scientific">Meloidogyne javanica</name>
    <name type="common">Root-knot nematode worm</name>
    <dbReference type="NCBI Taxonomy" id="6303"/>
    <lineage>
        <taxon>Eukaryota</taxon>
        <taxon>Metazoa</taxon>
        <taxon>Ecdysozoa</taxon>
        <taxon>Nematoda</taxon>
        <taxon>Chromadorea</taxon>
        <taxon>Rhabditida</taxon>
        <taxon>Tylenchina</taxon>
        <taxon>Tylenchomorpha</taxon>
        <taxon>Tylenchoidea</taxon>
        <taxon>Meloidogynidae</taxon>
        <taxon>Meloidogyninae</taxon>
        <taxon>Meloidogyne</taxon>
        <taxon>Meloidogyne incognita group</taxon>
    </lineage>
</organism>
<dbReference type="PANTHER" id="PTHR18898:SF2">
    <property type="entry name" value="NUCLEOPROTEIN TPR"/>
    <property type="match status" value="1"/>
</dbReference>
<dbReference type="GO" id="GO:1901673">
    <property type="term" value="P:regulation of mitotic spindle assembly"/>
    <property type="evidence" value="ECO:0007669"/>
    <property type="project" value="TreeGrafter"/>
</dbReference>
<dbReference type="PANTHER" id="PTHR18898">
    <property type="entry name" value="NUCLEOPROTEIN TPR-RELATED"/>
    <property type="match status" value="1"/>
</dbReference>
<feature type="coiled-coil region" evidence="1">
    <location>
        <begin position="10"/>
        <end position="37"/>
    </location>
</feature>
<dbReference type="AlphaFoldDB" id="A0A915MIP7"/>
<dbReference type="Proteomes" id="UP000887561">
    <property type="component" value="Unplaced"/>
</dbReference>
<reference evidence="3" key="1">
    <citation type="submission" date="2022-11" db="UniProtKB">
        <authorList>
            <consortium name="WormBaseParasite"/>
        </authorList>
    </citation>
    <scope>IDENTIFICATION</scope>
</reference>
<sequence length="171" mass="20250">LFEISPLDEIEQLRNLCDTLRTDKIQLQAQIDDFQCEKAALAYDKEQWSQEKHILLSSKQWYMDEISNREQKVNELRIQNIREKSELQREIALLNEKNSELSLNATRTSKALQEREAEFAELKEKMKNVLEENSTQISELEAELRTRERLTKVYKDSMEKADLELSEARDN</sequence>
<evidence type="ECO:0000313" key="2">
    <source>
        <dbReference type="Proteomes" id="UP000887561"/>
    </source>
</evidence>
<keyword evidence="2" id="KW-1185">Reference proteome</keyword>
<protein>
    <submittedName>
        <fullName evidence="3">Uncharacterized protein</fullName>
    </submittedName>
</protein>
<accession>A0A915MIP7</accession>
<dbReference type="GO" id="GO:0017056">
    <property type="term" value="F:structural constituent of nuclear pore"/>
    <property type="evidence" value="ECO:0007669"/>
    <property type="project" value="TreeGrafter"/>
</dbReference>
<feature type="coiled-coil region" evidence="1">
    <location>
        <begin position="77"/>
        <end position="150"/>
    </location>
</feature>